<dbReference type="EMBL" id="CAEZYU010000201">
    <property type="protein sequence ID" value="CAB4764245.1"/>
    <property type="molecule type" value="Genomic_DNA"/>
</dbReference>
<protein>
    <submittedName>
        <fullName evidence="1">Unannotated protein</fullName>
    </submittedName>
</protein>
<accession>A0A6J6UYU6</accession>
<reference evidence="1" key="1">
    <citation type="submission" date="2020-05" db="EMBL/GenBank/DDBJ databases">
        <authorList>
            <person name="Chiriac C."/>
            <person name="Salcher M."/>
            <person name="Ghai R."/>
            <person name="Kavagutti S V."/>
        </authorList>
    </citation>
    <scope>NUCLEOTIDE SEQUENCE</scope>
</reference>
<name>A0A6J6UYU6_9ZZZZ</name>
<dbReference type="AlphaFoldDB" id="A0A6J6UYU6"/>
<gene>
    <name evidence="1" type="ORF">UFOPK2766_02419</name>
</gene>
<proteinExistence type="predicted"/>
<organism evidence="1">
    <name type="scientific">freshwater metagenome</name>
    <dbReference type="NCBI Taxonomy" id="449393"/>
    <lineage>
        <taxon>unclassified sequences</taxon>
        <taxon>metagenomes</taxon>
        <taxon>ecological metagenomes</taxon>
    </lineage>
</organism>
<sequence length="113" mass="12559">MHHEVLSREPAGLQNPFALSSLNVHGDLREFQELCGPLNLHSHNFATAMISVIMRNESARQAHTVRRRYLIELSYPVGRINHHALAGVTVTNQVREVGHSHSKFIASCKVASG</sequence>
<evidence type="ECO:0000313" key="1">
    <source>
        <dbReference type="EMBL" id="CAB4764245.1"/>
    </source>
</evidence>